<evidence type="ECO:0000256" key="3">
    <source>
        <dbReference type="ARBA" id="ARBA00022605"/>
    </source>
</evidence>
<dbReference type="HAMAP" id="MF_01576">
    <property type="entry name" value="THF_DHG_CYH"/>
    <property type="match status" value="1"/>
</dbReference>
<comment type="catalytic activity">
    <reaction evidence="11">
        <text>(6R)-5,10-methenyltetrahydrofolate + H2O = (6R)-10-formyltetrahydrofolate + H(+)</text>
        <dbReference type="Rhea" id="RHEA:23700"/>
        <dbReference type="ChEBI" id="CHEBI:15377"/>
        <dbReference type="ChEBI" id="CHEBI:15378"/>
        <dbReference type="ChEBI" id="CHEBI:57455"/>
        <dbReference type="ChEBI" id="CHEBI:195366"/>
        <dbReference type="EC" id="3.5.4.9"/>
    </reaction>
</comment>
<dbReference type="InterPro" id="IPR000672">
    <property type="entry name" value="THF_DH/CycHdrlase"/>
</dbReference>
<keyword evidence="7 11" id="KW-0560">Oxidoreductase</keyword>
<evidence type="ECO:0000256" key="11">
    <source>
        <dbReference type="HAMAP-Rule" id="MF_01576"/>
    </source>
</evidence>
<dbReference type="GO" id="GO:0009086">
    <property type="term" value="P:methionine biosynthetic process"/>
    <property type="evidence" value="ECO:0007669"/>
    <property type="project" value="UniProtKB-KW"/>
</dbReference>
<keyword evidence="6 11" id="KW-0521">NADP</keyword>
<evidence type="ECO:0000256" key="7">
    <source>
        <dbReference type="ARBA" id="ARBA00023002"/>
    </source>
</evidence>
<keyword evidence="15" id="KW-1185">Reference proteome</keyword>
<feature type="binding site" evidence="11">
    <location>
        <begin position="165"/>
        <end position="167"/>
    </location>
    <ligand>
        <name>NADP(+)</name>
        <dbReference type="ChEBI" id="CHEBI:58349"/>
    </ligand>
</feature>
<gene>
    <name evidence="11" type="primary">folD</name>
    <name evidence="14" type="ORF">Ami3637_03240</name>
</gene>
<comment type="caution">
    <text evidence="11">Lacks conserved residue(s) required for the propagation of feature annotation.</text>
</comment>
<comment type="catalytic activity">
    <reaction evidence="11">
        <text>(6R)-5,10-methylene-5,6,7,8-tetrahydrofolate + NADP(+) = (6R)-5,10-methenyltetrahydrofolate + NADPH</text>
        <dbReference type="Rhea" id="RHEA:22812"/>
        <dbReference type="ChEBI" id="CHEBI:15636"/>
        <dbReference type="ChEBI" id="CHEBI:57455"/>
        <dbReference type="ChEBI" id="CHEBI:57783"/>
        <dbReference type="ChEBI" id="CHEBI:58349"/>
        <dbReference type="EC" id="1.5.1.5"/>
    </reaction>
</comment>
<sequence length="282" mass="30428">MAQILNGREVVDAINEKLRAEVSFLKEKGITPTLGIIRIGDKVEDISYEKGAIKCAESIGVDVKKYLFKESITQEQLLNVMAAINLDLTVHGVILFRPLPEHIDDNTIRKALLACKDVDGITDQSMAGVYTGTDLGYPPCTPRACIEILDHYGIDITGKKVVVIGRSLVVGRPAAMMVLERNGTPIICHTKTENMKEICKSADVLIVSAGQAKTIGADYLNENQVIIDVGINMADDGKLCGDVDFQAAENIVKAITPVPGGVGRVTTSLLMMHVIDAAKKTI</sequence>
<dbReference type="CDD" id="cd01080">
    <property type="entry name" value="NAD_bind_m-THF_DH_Cyclohyd"/>
    <property type="match status" value="1"/>
</dbReference>
<dbReference type="FunFam" id="3.40.50.720:FF:000094">
    <property type="entry name" value="Bifunctional protein FolD"/>
    <property type="match status" value="1"/>
</dbReference>
<reference evidence="14 15" key="1">
    <citation type="submission" date="2020-01" db="EMBL/GenBank/DDBJ databases">
        <title>Genomic analysis of Aminipila sp. CBA3637.</title>
        <authorList>
            <person name="Kim Y.B."/>
            <person name="Roh S.W."/>
        </authorList>
    </citation>
    <scope>NUCLEOTIDE SEQUENCE [LARGE SCALE GENOMIC DNA]</scope>
    <source>
        <strain evidence="14 15">CBA3637</strain>
    </source>
</reference>
<comment type="pathway">
    <text evidence="1 11">One-carbon metabolism; tetrahydrofolate interconversion.</text>
</comment>
<evidence type="ECO:0000256" key="2">
    <source>
        <dbReference type="ARBA" id="ARBA00022563"/>
    </source>
</evidence>
<name>A0A6P1MC94_9FIRM</name>
<dbReference type="GO" id="GO:0004488">
    <property type="term" value="F:methylenetetrahydrofolate dehydrogenase (NADP+) activity"/>
    <property type="evidence" value="ECO:0007669"/>
    <property type="project" value="UniProtKB-UniRule"/>
</dbReference>
<evidence type="ECO:0000313" key="14">
    <source>
        <dbReference type="EMBL" id="QHI71527.1"/>
    </source>
</evidence>
<dbReference type="PANTHER" id="PTHR48099:SF5">
    <property type="entry name" value="C-1-TETRAHYDROFOLATE SYNTHASE, CYTOPLASMIC"/>
    <property type="match status" value="1"/>
</dbReference>
<comment type="subunit">
    <text evidence="11">Homodimer.</text>
</comment>
<accession>A0A6P1MC94</accession>
<dbReference type="EC" id="1.5.1.5" evidence="11"/>
<keyword evidence="3 11" id="KW-0028">Amino-acid biosynthesis</keyword>
<dbReference type="GO" id="GO:0005829">
    <property type="term" value="C:cytosol"/>
    <property type="evidence" value="ECO:0007669"/>
    <property type="project" value="TreeGrafter"/>
</dbReference>
<dbReference type="RefSeq" id="WP_162361302.1">
    <property type="nucleotide sequence ID" value="NZ_CP047591.1"/>
</dbReference>
<evidence type="ECO:0000256" key="5">
    <source>
        <dbReference type="ARBA" id="ARBA00022801"/>
    </source>
</evidence>
<evidence type="ECO:0000256" key="6">
    <source>
        <dbReference type="ARBA" id="ARBA00022857"/>
    </source>
</evidence>
<dbReference type="InterPro" id="IPR036291">
    <property type="entry name" value="NAD(P)-bd_dom_sf"/>
</dbReference>
<dbReference type="PANTHER" id="PTHR48099">
    <property type="entry name" value="C-1-TETRAHYDROFOLATE SYNTHASE, CYTOPLASMIC-RELATED"/>
    <property type="match status" value="1"/>
</dbReference>
<organism evidence="14 15">
    <name type="scientific">Aminipila terrae</name>
    <dbReference type="NCBI Taxonomy" id="2697030"/>
    <lineage>
        <taxon>Bacteria</taxon>
        <taxon>Bacillati</taxon>
        <taxon>Bacillota</taxon>
        <taxon>Clostridia</taxon>
        <taxon>Peptostreptococcales</taxon>
        <taxon>Anaerovoracaceae</taxon>
        <taxon>Aminipila</taxon>
    </lineage>
</organism>
<keyword evidence="2 11" id="KW-0554">One-carbon metabolism</keyword>
<dbReference type="GO" id="GO:0035999">
    <property type="term" value="P:tetrahydrofolate interconversion"/>
    <property type="evidence" value="ECO:0007669"/>
    <property type="project" value="UniProtKB-UniRule"/>
</dbReference>
<dbReference type="Gene3D" id="3.40.50.10860">
    <property type="entry name" value="Leucine Dehydrogenase, chain A, domain 1"/>
    <property type="match status" value="1"/>
</dbReference>
<dbReference type="SUPFAM" id="SSF53223">
    <property type="entry name" value="Aminoacid dehydrogenase-like, N-terminal domain"/>
    <property type="match status" value="1"/>
</dbReference>
<dbReference type="PRINTS" id="PR00085">
    <property type="entry name" value="THFDHDRGNASE"/>
</dbReference>
<evidence type="ECO:0000259" key="12">
    <source>
        <dbReference type="Pfam" id="PF00763"/>
    </source>
</evidence>
<dbReference type="GO" id="GO:0000105">
    <property type="term" value="P:L-histidine biosynthetic process"/>
    <property type="evidence" value="ECO:0007669"/>
    <property type="project" value="UniProtKB-KW"/>
</dbReference>
<evidence type="ECO:0000256" key="10">
    <source>
        <dbReference type="ARBA" id="ARBA00023268"/>
    </source>
</evidence>
<dbReference type="Proteomes" id="UP000463883">
    <property type="component" value="Chromosome"/>
</dbReference>
<dbReference type="SUPFAM" id="SSF51735">
    <property type="entry name" value="NAD(P)-binding Rossmann-fold domains"/>
    <property type="match status" value="1"/>
</dbReference>
<dbReference type="KEGG" id="amic:Ami3637_03240"/>
<feature type="domain" description="Tetrahydrofolate dehydrogenase/cyclohydrolase NAD(P)-binding" evidence="13">
    <location>
        <begin position="139"/>
        <end position="280"/>
    </location>
</feature>
<proteinExistence type="inferred from homology"/>
<protein>
    <recommendedName>
        <fullName evidence="11">Bifunctional protein FolD</fullName>
    </recommendedName>
    <domain>
        <recommendedName>
            <fullName evidence="11">Methylenetetrahydrofolate dehydrogenase</fullName>
            <ecNumber evidence="11">1.5.1.5</ecNumber>
        </recommendedName>
    </domain>
    <domain>
        <recommendedName>
            <fullName evidence="11">Methenyltetrahydrofolate cyclohydrolase</fullName>
            <ecNumber evidence="11">3.5.4.9</ecNumber>
        </recommendedName>
    </domain>
</protein>
<keyword evidence="10 11" id="KW-0511">Multifunctional enzyme</keyword>
<comment type="similarity">
    <text evidence="11">Belongs to the tetrahydrofolate dehydrogenase/cyclohydrolase family.</text>
</comment>
<dbReference type="GO" id="GO:0004477">
    <property type="term" value="F:methenyltetrahydrofolate cyclohydrolase activity"/>
    <property type="evidence" value="ECO:0007669"/>
    <property type="project" value="UniProtKB-UniRule"/>
</dbReference>
<dbReference type="InterPro" id="IPR046346">
    <property type="entry name" value="Aminoacid_DH-like_N_sf"/>
</dbReference>
<evidence type="ECO:0000259" key="13">
    <source>
        <dbReference type="Pfam" id="PF02882"/>
    </source>
</evidence>
<evidence type="ECO:0000313" key="15">
    <source>
        <dbReference type="Proteomes" id="UP000463883"/>
    </source>
</evidence>
<keyword evidence="5 11" id="KW-0378">Hydrolase</keyword>
<dbReference type="InterPro" id="IPR020630">
    <property type="entry name" value="THF_DH/CycHdrlase_cat_dom"/>
</dbReference>
<feature type="domain" description="Tetrahydrofolate dehydrogenase/cyclohydrolase catalytic" evidence="12">
    <location>
        <begin position="5"/>
        <end position="119"/>
    </location>
</feature>
<dbReference type="GO" id="GO:0006164">
    <property type="term" value="P:purine nucleotide biosynthetic process"/>
    <property type="evidence" value="ECO:0007669"/>
    <property type="project" value="UniProtKB-KW"/>
</dbReference>
<comment type="function">
    <text evidence="11">Catalyzes the oxidation of 5,10-methylenetetrahydrofolate to 5,10-methenyltetrahydrofolate and then the hydrolysis of 5,10-methenyltetrahydrofolate to 10-formyltetrahydrofolate.</text>
</comment>
<keyword evidence="9 11" id="KW-0486">Methionine biosynthesis</keyword>
<evidence type="ECO:0000256" key="9">
    <source>
        <dbReference type="ARBA" id="ARBA00023167"/>
    </source>
</evidence>
<dbReference type="AlphaFoldDB" id="A0A6P1MC94"/>
<feature type="binding site" evidence="11">
    <location>
        <position position="231"/>
    </location>
    <ligand>
        <name>NADP(+)</name>
        <dbReference type="ChEBI" id="CHEBI:58349"/>
    </ligand>
</feature>
<dbReference type="InterPro" id="IPR020631">
    <property type="entry name" value="THF_DH/CycHdrlase_NAD-bd_dom"/>
</dbReference>
<dbReference type="UniPathway" id="UPA00193"/>
<keyword evidence="8 11" id="KW-0368">Histidine biosynthesis</keyword>
<evidence type="ECO:0000256" key="4">
    <source>
        <dbReference type="ARBA" id="ARBA00022755"/>
    </source>
</evidence>
<evidence type="ECO:0000256" key="1">
    <source>
        <dbReference type="ARBA" id="ARBA00004777"/>
    </source>
</evidence>
<dbReference type="Pfam" id="PF00763">
    <property type="entry name" value="THF_DHG_CYH"/>
    <property type="match status" value="1"/>
</dbReference>
<keyword evidence="4 11" id="KW-0658">Purine biosynthesis</keyword>
<dbReference type="EMBL" id="CP047591">
    <property type="protein sequence ID" value="QHI71527.1"/>
    <property type="molecule type" value="Genomic_DNA"/>
</dbReference>
<evidence type="ECO:0000256" key="8">
    <source>
        <dbReference type="ARBA" id="ARBA00023102"/>
    </source>
</evidence>
<dbReference type="Gene3D" id="3.40.50.720">
    <property type="entry name" value="NAD(P)-binding Rossmann-like Domain"/>
    <property type="match status" value="1"/>
</dbReference>
<dbReference type="EC" id="3.5.4.9" evidence="11"/>
<dbReference type="Pfam" id="PF02882">
    <property type="entry name" value="THF_DHG_CYH_C"/>
    <property type="match status" value="1"/>
</dbReference>